<proteinExistence type="predicted"/>
<feature type="transmembrane region" description="Helical" evidence="6">
    <location>
        <begin position="127"/>
        <end position="144"/>
    </location>
</feature>
<feature type="transmembrane region" description="Helical" evidence="6">
    <location>
        <begin position="69"/>
        <end position="89"/>
    </location>
</feature>
<dbReference type="RefSeq" id="WP_272750317.1">
    <property type="nucleotide sequence ID" value="NZ_JAQQLF010000001.1"/>
</dbReference>
<dbReference type="Pfam" id="PF01810">
    <property type="entry name" value="LysE"/>
    <property type="match status" value="1"/>
</dbReference>
<dbReference type="Proteomes" id="UP001219956">
    <property type="component" value="Unassembled WGS sequence"/>
</dbReference>
<keyword evidence="5 6" id="KW-0472">Membrane</keyword>
<comment type="subcellular location">
    <subcellularLocation>
        <location evidence="1">Cell membrane</location>
        <topology evidence="1">Multi-pass membrane protein</topology>
    </subcellularLocation>
</comment>
<reference evidence="7 8" key="1">
    <citation type="submission" date="2023-01" db="EMBL/GenBank/DDBJ databases">
        <title>Novel species of the genus Vogesella isolated from rivers.</title>
        <authorList>
            <person name="Lu H."/>
        </authorList>
    </citation>
    <scope>NUCLEOTIDE SEQUENCE [LARGE SCALE GENOMIC DNA]</scope>
    <source>
        <strain evidence="7 8">DC21W</strain>
    </source>
</reference>
<accession>A0ABT5IUH5</accession>
<feature type="transmembrane region" description="Helical" evidence="6">
    <location>
        <begin position="191"/>
        <end position="212"/>
    </location>
</feature>
<evidence type="ECO:0000256" key="5">
    <source>
        <dbReference type="ARBA" id="ARBA00023136"/>
    </source>
</evidence>
<sequence>MPTELFLTLGLLHVVMLASPGPDFALVLRSSHHRPLALGAALGIALAILLHSLLSLTGISVLLSAAPGLFAALKLLGALYLGWLALGALRAARQPAAAANPAAGSTRGSVGQGIRQGLATNLLNPKALLYFVGLLAAMVSPQVGLAARTLLAGELFVLSLLWFGALAWCLSSPRVQARLAGSQPLVNLASGVLFGLVSLTILLELAGGLPALG</sequence>
<evidence type="ECO:0000256" key="2">
    <source>
        <dbReference type="ARBA" id="ARBA00022475"/>
    </source>
</evidence>
<name>A0ABT5IUH5_9NEIS</name>
<gene>
    <name evidence="7" type="ORF">PQU95_01190</name>
</gene>
<dbReference type="EMBL" id="JAQQLF010000001">
    <property type="protein sequence ID" value="MDC7715836.1"/>
    <property type="molecule type" value="Genomic_DNA"/>
</dbReference>
<evidence type="ECO:0000256" key="6">
    <source>
        <dbReference type="SAM" id="Phobius"/>
    </source>
</evidence>
<keyword evidence="8" id="KW-1185">Reference proteome</keyword>
<dbReference type="InterPro" id="IPR001123">
    <property type="entry name" value="LeuE-type"/>
</dbReference>
<feature type="transmembrane region" description="Helical" evidence="6">
    <location>
        <begin position="40"/>
        <end position="63"/>
    </location>
</feature>
<dbReference type="PANTHER" id="PTHR30086:SF17">
    <property type="entry name" value="LYSE FAMILY TRANSLOCATOR"/>
    <property type="match status" value="1"/>
</dbReference>
<feature type="transmembrane region" description="Helical" evidence="6">
    <location>
        <begin position="6"/>
        <end position="28"/>
    </location>
</feature>
<evidence type="ECO:0000256" key="4">
    <source>
        <dbReference type="ARBA" id="ARBA00022989"/>
    </source>
</evidence>
<keyword evidence="3 6" id="KW-0812">Transmembrane</keyword>
<organism evidence="7 8">
    <name type="scientific">Vogesella aquatica</name>
    <dbReference type="NCBI Taxonomy" id="2984206"/>
    <lineage>
        <taxon>Bacteria</taxon>
        <taxon>Pseudomonadati</taxon>
        <taxon>Pseudomonadota</taxon>
        <taxon>Betaproteobacteria</taxon>
        <taxon>Neisseriales</taxon>
        <taxon>Chromobacteriaceae</taxon>
        <taxon>Vogesella</taxon>
    </lineage>
</organism>
<evidence type="ECO:0000313" key="8">
    <source>
        <dbReference type="Proteomes" id="UP001219956"/>
    </source>
</evidence>
<comment type="caution">
    <text evidence="7">The sequence shown here is derived from an EMBL/GenBank/DDBJ whole genome shotgun (WGS) entry which is preliminary data.</text>
</comment>
<feature type="transmembrane region" description="Helical" evidence="6">
    <location>
        <begin position="150"/>
        <end position="170"/>
    </location>
</feature>
<evidence type="ECO:0000256" key="3">
    <source>
        <dbReference type="ARBA" id="ARBA00022692"/>
    </source>
</evidence>
<keyword evidence="4 6" id="KW-1133">Transmembrane helix</keyword>
<evidence type="ECO:0000256" key="1">
    <source>
        <dbReference type="ARBA" id="ARBA00004651"/>
    </source>
</evidence>
<dbReference type="PANTHER" id="PTHR30086">
    <property type="entry name" value="ARGININE EXPORTER PROTEIN ARGO"/>
    <property type="match status" value="1"/>
</dbReference>
<keyword evidence="2" id="KW-1003">Cell membrane</keyword>
<evidence type="ECO:0000313" key="7">
    <source>
        <dbReference type="EMBL" id="MDC7715836.1"/>
    </source>
</evidence>
<protein>
    <submittedName>
        <fullName evidence="7">LysE family transporter</fullName>
    </submittedName>
</protein>